<sequence>MAVETSRTIYIALQSTGILELSFDPSERDVQKALFVTSTCSSSGKMPGWLTSHRDSDKIYSISRLHYPDESAESGGLFAFRQRRPSKASSPSGEPGPGLAPVNERSSTGKGGVHIDVSPDGKLLAAANISGSTVSLFPVDEDSGAVGEPSATIYYDGEREGPAVNEGKGFANPHEARFDWTGRFLFVPLRSADKLDVYAVDGALGKLTKIHSVELPPKTGPRHTAIHRFDAKTSYCYLLSEKDNTIRAFELTYGQNDSGPSSSNAGAQQHDDLRICLKQTISLLETQPVQGQRFLGAEVAASNDGKFLYASNRFYPVDSVDGDTLSIYRINPGHASSPSDGNENHLTYIGSSKVLGHSPRMFALSNDETNRFVAVANAYDQEIVVFERDLEKGFLKDVRGRVKLGENDSTLRNGPVCVLWK</sequence>
<dbReference type="PANTHER" id="PTHR30344">
    <property type="entry name" value="6-PHOSPHOGLUCONOLACTONASE-RELATED"/>
    <property type="match status" value="1"/>
</dbReference>
<dbReference type="RefSeq" id="XP_013258152.1">
    <property type="nucleotide sequence ID" value="XM_013402698.1"/>
</dbReference>
<dbReference type="InterPro" id="IPR011048">
    <property type="entry name" value="Haem_d1_sf"/>
</dbReference>
<comment type="caution">
    <text evidence="3">The sequence shown here is derived from an EMBL/GenBank/DDBJ whole genome shotgun (WGS) entry which is preliminary data.</text>
</comment>
<dbReference type="InterPro" id="IPR015943">
    <property type="entry name" value="WD40/YVTN_repeat-like_dom_sf"/>
</dbReference>
<name>A0A072P760_9EURO</name>
<dbReference type="STRING" id="1182545.A0A072P760"/>
<dbReference type="PANTHER" id="PTHR30344:SF1">
    <property type="entry name" value="6-PHOSPHOGLUCONOLACTONASE"/>
    <property type="match status" value="1"/>
</dbReference>
<evidence type="ECO:0000313" key="3">
    <source>
        <dbReference type="EMBL" id="KEF55562.1"/>
    </source>
</evidence>
<evidence type="ECO:0000256" key="2">
    <source>
        <dbReference type="SAM" id="MobiDB-lite"/>
    </source>
</evidence>
<dbReference type="VEuPathDB" id="FungiDB:A1O9_08312"/>
<dbReference type="InterPro" id="IPR019405">
    <property type="entry name" value="Lactonase_7-beta_prop"/>
</dbReference>
<dbReference type="OrthoDB" id="9972196at2759"/>
<evidence type="ECO:0000313" key="4">
    <source>
        <dbReference type="Proteomes" id="UP000027920"/>
    </source>
</evidence>
<dbReference type="AlphaFoldDB" id="A0A072P760"/>
<dbReference type="GeneID" id="25283225"/>
<keyword evidence="4" id="KW-1185">Reference proteome</keyword>
<feature type="region of interest" description="Disordered" evidence="2">
    <location>
        <begin position="82"/>
        <end position="115"/>
    </location>
</feature>
<dbReference type="Pfam" id="PF10282">
    <property type="entry name" value="Lactonase"/>
    <property type="match status" value="1"/>
</dbReference>
<reference evidence="3 4" key="1">
    <citation type="submission" date="2013-03" db="EMBL/GenBank/DDBJ databases">
        <title>The Genome Sequence of Exophiala aquamarina CBS 119918.</title>
        <authorList>
            <consortium name="The Broad Institute Genomics Platform"/>
            <person name="Cuomo C."/>
            <person name="de Hoog S."/>
            <person name="Gorbushina A."/>
            <person name="Walker B."/>
            <person name="Young S.K."/>
            <person name="Zeng Q."/>
            <person name="Gargeya S."/>
            <person name="Fitzgerald M."/>
            <person name="Haas B."/>
            <person name="Abouelleil A."/>
            <person name="Allen A.W."/>
            <person name="Alvarado L."/>
            <person name="Arachchi H.M."/>
            <person name="Berlin A.M."/>
            <person name="Chapman S.B."/>
            <person name="Gainer-Dewar J."/>
            <person name="Goldberg J."/>
            <person name="Griggs A."/>
            <person name="Gujja S."/>
            <person name="Hansen M."/>
            <person name="Howarth C."/>
            <person name="Imamovic A."/>
            <person name="Ireland A."/>
            <person name="Larimer J."/>
            <person name="McCowan C."/>
            <person name="Murphy C."/>
            <person name="Pearson M."/>
            <person name="Poon T.W."/>
            <person name="Priest M."/>
            <person name="Roberts A."/>
            <person name="Saif S."/>
            <person name="Shea T."/>
            <person name="Sisk P."/>
            <person name="Sykes S."/>
            <person name="Wortman J."/>
            <person name="Nusbaum C."/>
            <person name="Birren B."/>
        </authorList>
    </citation>
    <scope>NUCLEOTIDE SEQUENCE [LARGE SCALE GENOMIC DNA]</scope>
    <source>
        <strain evidence="3 4">CBS 119918</strain>
    </source>
</reference>
<dbReference type="GO" id="GO:0017057">
    <property type="term" value="F:6-phosphogluconolactonase activity"/>
    <property type="evidence" value="ECO:0007669"/>
    <property type="project" value="TreeGrafter"/>
</dbReference>
<accession>A0A072P760</accession>
<evidence type="ECO:0008006" key="5">
    <source>
        <dbReference type="Google" id="ProtNLM"/>
    </source>
</evidence>
<dbReference type="Gene3D" id="2.130.10.10">
    <property type="entry name" value="YVTN repeat-like/Quinoprotein amine dehydrogenase"/>
    <property type="match status" value="1"/>
</dbReference>
<dbReference type="InterPro" id="IPR050282">
    <property type="entry name" value="Cycloisomerase_2"/>
</dbReference>
<proteinExistence type="inferred from homology"/>
<dbReference type="HOGENOM" id="CLU_038716_0_1_1"/>
<dbReference type="EMBL" id="AMGV01000007">
    <property type="protein sequence ID" value="KEF55562.1"/>
    <property type="molecule type" value="Genomic_DNA"/>
</dbReference>
<protein>
    <recommendedName>
        <fullName evidence="5">6-phosphogluconolactonase</fullName>
    </recommendedName>
</protein>
<dbReference type="Proteomes" id="UP000027920">
    <property type="component" value="Unassembled WGS sequence"/>
</dbReference>
<comment type="similarity">
    <text evidence="1">Belongs to the cycloisomerase 2 family.</text>
</comment>
<evidence type="ECO:0000256" key="1">
    <source>
        <dbReference type="ARBA" id="ARBA00005564"/>
    </source>
</evidence>
<organism evidence="3 4">
    <name type="scientific">Exophiala aquamarina CBS 119918</name>
    <dbReference type="NCBI Taxonomy" id="1182545"/>
    <lineage>
        <taxon>Eukaryota</taxon>
        <taxon>Fungi</taxon>
        <taxon>Dikarya</taxon>
        <taxon>Ascomycota</taxon>
        <taxon>Pezizomycotina</taxon>
        <taxon>Eurotiomycetes</taxon>
        <taxon>Chaetothyriomycetidae</taxon>
        <taxon>Chaetothyriales</taxon>
        <taxon>Herpotrichiellaceae</taxon>
        <taxon>Exophiala</taxon>
    </lineage>
</organism>
<gene>
    <name evidence="3" type="ORF">A1O9_08312</name>
</gene>
<dbReference type="SUPFAM" id="SSF51004">
    <property type="entry name" value="C-terminal (heme d1) domain of cytochrome cd1-nitrite reductase"/>
    <property type="match status" value="1"/>
</dbReference>